<feature type="compositionally biased region" description="Low complexity" evidence="1">
    <location>
        <begin position="355"/>
        <end position="368"/>
    </location>
</feature>
<dbReference type="EMBL" id="CENE01000037">
    <property type="protein sequence ID" value="CEQ42840.1"/>
    <property type="molecule type" value="Genomic_DNA"/>
</dbReference>
<feature type="region of interest" description="Disordered" evidence="1">
    <location>
        <begin position="673"/>
        <end position="721"/>
    </location>
</feature>
<dbReference type="Gene3D" id="1.25.40.90">
    <property type="match status" value="1"/>
</dbReference>
<dbReference type="InterPro" id="IPR006569">
    <property type="entry name" value="CID_dom"/>
</dbReference>
<dbReference type="SUPFAM" id="SSF48464">
    <property type="entry name" value="ENTH/VHS domain"/>
    <property type="match status" value="1"/>
</dbReference>
<accession>A0A0D6ETD8</accession>
<dbReference type="InterPro" id="IPR045154">
    <property type="entry name" value="PCF11-like"/>
</dbReference>
<keyword evidence="4" id="KW-1185">Reference proteome</keyword>
<organism evidence="3 4">
    <name type="scientific">Sporidiobolus salmonicolor</name>
    <name type="common">Yeast-like fungus</name>
    <name type="synonym">Sporobolomyces salmonicolor</name>
    <dbReference type="NCBI Taxonomy" id="5005"/>
    <lineage>
        <taxon>Eukaryota</taxon>
        <taxon>Fungi</taxon>
        <taxon>Dikarya</taxon>
        <taxon>Basidiomycota</taxon>
        <taxon>Pucciniomycotina</taxon>
        <taxon>Microbotryomycetes</taxon>
        <taxon>Sporidiobolales</taxon>
        <taxon>Sporidiobolaceae</taxon>
        <taxon>Sporobolomyces</taxon>
    </lineage>
</organism>
<dbReference type="PROSITE" id="PS51391">
    <property type="entry name" value="CID"/>
    <property type="match status" value="1"/>
</dbReference>
<dbReference type="GO" id="GO:0005849">
    <property type="term" value="C:mRNA cleavage factor complex"/>
    <property type="evidence" value="ECO:0007669"/>
    <property type="project" value="TreeGrafter"/>
</dbReference>
<feature type="domain" description="CID" evidence="2">
    <location>
        <begin position="102"/>
        <end position="245"/>
    </location>
</feature>
<dbReference type="PANTHER" id="PTHR15921:SF3">
    <property type="entry name" value="PRE-MRNA CLEAVAGE COMPLEX 2 PROTEIN PCF11"/>
    <property type="match status" value="1"/>
</dbReference>
<dbReference type="OrthoDB" id="2129491at2759"/>
<evidence type="ECO:0000313" key="3">
    <source>
        <dbReference type="EMBL" id="CEQ42840.1"/>
    </source>
</evidence>
<dbReference type="InterPro" id="IPR054127">
    <property type="entry name" value="Pcf11_C"/>
</dbReference>
<reference evidence="4" key="1">
    <citation type="submission" date="2015-02" db="EMBL/GenBank/DDBJ databases">
        <authorList>
            <person name="Gon?alves P."/>
        </authorList>
    </citation>
    <scope>NUCLEOTIDE SEQUENCE [LARGE SCALE GENOMIC DNA]</scope>
</reference>
<dbReference type="Proteomes" id="UP000243876">
    <property type="component" value="Unassembled WGS sequence"/>
</dbReference>
<name>A0A0D6ETD8_SPOSA</name>
<evidence type="ECO:0000256" key="1">
    <source>
        <dbReference type="SAM" id="MobiDB-lite"/>
    </source>
</evidence>
<sequence length="721" mass="77496">MSYPGWNQPYDQAYGFQQYPPVAPPPAQPYYGYTPPPPQPSYHAPPPAPYGHAQPRYDYAAYAGYAPPAPQPQPIVHASPPPPAQPLLREGELRPPPDVGVDPNSFRRFFSQQLAGLTFNSKPVITNLTLFAHEHLVRMSGVVAQCLEEHLRTCPPQYLLPSFYLLDSISKNIGPPYLALFSRFLERAFLSAYHSVDAATKVKLEELLGTWKTGGSDGGELFKGSEDGRTGRVQRGIETALFGPTGRGGMGAGGRAKDSAESYNAGVQQLPHAATTGERSGVLYDVRRLLATRQEQANANPDDQINQGQILALKKLESLILNTQLTTEQVNQIRAQLAALAPRAATSASPPPVHPAALAASPTPAPAPAAVLSSAPPAAPAAPAPSVAGVDLNLLSQLSATGALANLFCNAAPAVKQEGGTPAPQEVKPAVTVWDEKDEMARVWEEEIKRLGVKLENADLAHHRSNIASLLYVRLPLQCQQCGLRFFDSREGKLKMDEHLDWHFTYKRRIREGAGRAQGRSWFTKEDDWYTSDLASSPTFASDDPSSSSSRRSPSKPSLTSTTASAAATLDRAQLEKQKVPVGANGQGLGDKPCPICQDRFKSEWSDEEEEWVWWNAVVVDRTLYHATCHAEATLARASAAASALARTHSAVASREGTPVGSSLASSLPLKRKVEDEAQATEQAVGGGAAERDGERELKKVKSEPGVGEEELLATGGGDAD</sequence>
<feature type="compositionally biased region" description="Pro residues" evidence="1">
    <location>
        <begin position="70"/>
        <end position="85"/>
    </location>
</feature>
<dbReference type="GO" id="GO:0006369">
    <property type="term" value="P:termination of RNA polymerase II transcription"/>
    <property type="evidence" value="ECO:0007669"/>
    <property type="project" value="InterPro"/>
</dbReference>
<gene>
    <name evidence="3" type="primary">SPOSA6832_04696</name>
</gene>
<dbReference type="Pfam" id="PF04818">
    <property type="entry name" value="CID"/>
    <property type="match status" value="1"/>
</dbReference>
<evidence type="ECO:0000259" key="2">
    <source>
        <dbReference type="PROSITE" id="PS51391"/>
    </source>
</evidence>
<dbReference type="InterPro" id="IPR008942">
    <property type="entry name" value="ENTH_VHS"/>
</dbReference>
<feature type="region of interest" description="Disordered" evidence="1">
    <location>
        <begin position="536"/>
        <end position="565"/>
    </location>
</feature>
<dbReference type="Pfam" id="PF21936">
    <property type="entry name" value="Pcf11_C"/>
    <property type="match status" value="1"/>
</dbReference>
<dbReference type="GO" id="GO:0003729">
    <property type="term" value="F:mRNA binding"/>
    <property type="evidence" value="ECO:0007669"/>
    <property type="project" value="InterPro"/>
</dbReference>
<dbReference type="GO" id="GO:0000993">
    <property type="term" value="F:RNA polymerase II complex binding"/>
    <property type="evidence" value="ECO:0007669"/>
    <property type="project" value="InterPro"/>
</dbReference>
<dbReference type="FunFam" id="1.25.40.90:FF:000016">
    <property type="entry name" value="mRNA cleavage factor complex component Pcf11"/>
    <property type="match status" value="1"/>
</dbReference>
<evidence type="ECO:0000313" key="4">
    <source>
        <dbReference type="Proteomes" id="UP000243876"/>
    </source>
</evidence>
<dbReference type="GO" id="GO:0005737">
    <property type="term" value="C:cytoplasm"/>
    <property type="evidence" value="ECO:0007669"/>
    <property type="project" value="TreeGrafter"/>
</dbReference>
<feature type="region of interest" description="Disordered" evidence="1">
    <location>
        <begin position="14"/>
        <end position="53"/>
    </location>
</feature>
<dbReference type="AlphaFoldDB" id="A0A0D6ETD8"/>
<feature type="compositionally biased region" description="Basic and acidic residues" evidence="1">
    <location>
        <begin position="690"/>
        <end position="703"/>
    </location>
</feature>
<protein>
    <submittedName>
        <fullName evidence="3">SPOSA6832_04696-mRNA-1:cds</fullName>
    </submittedName>
</protein>
<feature type="region of interest" description="Disordered" evidence="1">
    <location>
        <begin position="70"/>
        <end position="94"/>
    </location>
</feature>
<dbReference type="GO" id="GO:0031124">
    <property type="term" value="P:mRNA 3'-end processing"/>
    <property type="evidence" value="ECO:0007669"/>
    <property type="project" value="InterPro"/>
</dbReference>
<dbReference type="SMART" id="SM00582">
    <property type="entry name" value="RPR"/>
    <property type="match status" value="1"/>
</dbReference>
<feature type="compositionally biased region" description="Pro residues" evidence="1">
    <location>
        <begin position="21"/>
        <end position="49"/>
    </location>
</feature>
<dbReference type="CDD" id="cd16982">
    <property type="entry name" value="CID_Pcf11"/>
    <property type="match status" value="1"/>
</dbReference>
<feature type="region of interest" description="Disordered" evidence="1">
    <location>
        <begin position="345"/>
        <end position="368"/>
    </location>
</feature>
<dbReference type="InterPro" id="IPR047415">
    <property type="entry name" value="Pcf11_CID"/>
</dbReference>
<dbReference type="PANTHER" id="PTHR15921">
    <property type="entry name" value="PRE-MRNA CLEAVAGE COMPLEX II"/>
    <property type="match status" value="1"/>
</dbReference>
<proteinExistence type="predicted"/>